<evidence type="ECO:0000256" key="1">
    <source>
        <dbReference type="SAM" id="MobiDB-lite"/>
    </source>
</evidence>
<name>A0A8A1M676_AJECA</name>
<proteinExistence type="predicted"/>
<feature type="region of interest" description="Disordered" evidence="1">
    <location>
        <begin position="53"/>
        <end position="88"/>
    </location>
</feature>
<protein>
    <submittedName>
        <fullName evidence="2">Uncharacterized protein</fullName>
    </submittedName>
</protein>
<organism evidence="2 3">
    <name type="scientific">Ajellomyces capsulatus</name>
    <name type="common">Darling's disease fungus</name>
    <name type="synonym">Histoplasma capsulatum</name>
    <dbReference type="NCBI Taxonomy" id="5037"/>
    <lineage>
        <taxon>Eukaryota</taxon>
        <taxon>Fungi</taxon>
        <taxon>Dikarya</taxon>
        <taxon>Ascomycota</taxon>
        <taxon>Pezizomycotina</taxon>
        <taxon>Eurotiomycetes</taxon>
        <taxon>Eurotiomycetidae</taxon>
        <taxon>Onygenales</taxon>
        <taxon>Ajellomycetaceae</taxon>
        <taxon>Histoplasma</taxon>
    </lineage>
</organism>
<dbReference type="Proteomes" id="UP000663671">
    <property type="component" value="Chromosome 5"/>
</dbReference>
<evidence type="ECO:0000313" key="3">
    <source>
        <dbReference type="Proteomes" id="UP000663671"/>
    </source>
</evidence>
<accession>A0A8A1M676</accession>
<reference evidence="2" key="1">
    <citation type="submission" date="2021-01" db="EMBL/GenBank/DDBJ databases">
        <title>Chromosome-level genome assembly of a human fungal pathogen reveals clustering of transcriptionally co-regulated genes.</title>
        <authorList>
            <person name="Voorhies M."/>
            <person name="Cohen S."/>
            <person name="Shea T.P."/>
            <person name="Petrus S."/>
            <person name="Munoz J.F."/>
            <person name="Poplawski S."/>
            <person name="Goldman W.E."/>
            <person name="Michael T."/>
            <person name="Cuomo C.A."/>
            <person name="Sil A."/>
            <person name="Beyhan S."/>
        </authorList>
    </citation>
    <scope>NUCLEOTIDE SEQUENCE</scope>
    <source>
        <strain evidence="2">WU24</strain>
    </source>
</reference>
<dbReference type="AlphaFoldDB" id="A0A8A1M676"/>
<gene>
    <name evidence="2" type="ORF">I7I51_03347</name>
</gene>
<dbReference type="EMBL" id="CP069111">
    <property type="protein sequence ID" value="QSS61175.1"/>
    <property type="molecule type" value="Genomic_DNA"/>
</dbReference>
<dbReference type="OrthoDB" id="4188258at2759"/>
<dbReference type="VEuPathDB" id="FungiDB:I7I51_03347"/>
<feature type="compositionally biased region" description="Basic and acidic residues" evidence="1">
    <location>
        <begin position="65"/>
        <end position="75"/>
    </location>
</feature>
<evidence type="ECO:0000313" key="2">
    <source>
        <dbReference type="EMBL" id="QSS61175.1"/>
    </source>
</evidence>
<sequence>MRDGQPLVNSSRHFYPLLHDTLAQTTTTASTTRSRVVSQGLTPMNIEAIRRARSHQGGLCRRRGSGRDVSERKQVGDAASLVSGEPGGNGLGDMGTLAPPENHTFMIPLFQFSSKVVSEARMEEEQNIEKSRGQVLISLPFHLFPTPSPPIPLYERVEWVWPILHTSHPDIPPG</sequence>